<dbReference type="InterPro" id="IPR000182">
    <property type="entry name" value="GNAT_dom"/>
</dbReference>
<evidence type="ECO:0000313" key="3">
    <source>
        <dbReference type="Proteomes" id="UP001596026"/>
    </source>
</evidence>
<dbReference type="Pfam" id="PF13302">
    <property type="entry name" value="Acetyltransf_3"/>
    <property type="match status" value="1"/>
</dbReference>
<dbReference type="PANTHER" id="PTHR43792">
    <property type="entry name" value="GNAT FAMILY, PUTATIVE (AFU_ORTHOLOGUE AFUA_3G00765)-RELATED-RELATED"/>
    <property type="match status" value="1"/>
</dbReference>
<sequence length="159" mass="18698">MLLETARLFLRPFQLQDYSHLHSRHHPTIASHPDHEMTLFDELDLFLTEPKNHPLEKQIRIALILKEKQALIGDLTVTYRDKTLALSFATQPEYQKQGFMHEALTTFLPYLQNHYPALEIVCLVPKNNQISQQLLQNLNFAPVQYLSDFDCHLYTRKNE</sequence>
<dbReference type="Proteomes" id="UP001596026">
    <property type="component" value="Unassembled WGS sequence"/>
</dbReference>
<dbReference type="EMBL" id="JBHSGT010000060">
    <property type="protein sequence ID" value="MFC4710899.1"/>
    <property type="molecule type" value="Genomic_DNA"/>
</dbReference>
<feature type="domain" description="N-acetyltransferase" evidence="1">
    <location>
        <begin position="7"/>
        <end position="140"/>
    </location>
</feature>
<evidence type="ECO:0000313" key="2">
    <source>
        <dbReference type="EMBL" id="MFC4710899.1"/>
    </source>
</evidence>
<reference evidence="3" key="1">
    <citation type="journal article" date="2019" name="Int. J. Syst. Evol. Microbiol.">
        <title>The Global Catalogue of Microorganisms (GCM) 10K type strain sequencing project: providing services to taxonomists for standard genome sequencing and annotation.</title>
        <authorList>
            <consortium name="The Broad Institute Genomics Platform"/>
            <consortium name="The Broad Institute Genome Sequencing Center for Infectious Disease"/>
            <person name="Wu L."/>
            <person name="Ma J."/>
        </authorList>
    </citation>
    <scope>NUCLEOTIDE SEQUENCE [LARGE SCALE GENOMIC DNA]</scope>
    <source>
        <strain evidence="3">CGMCC 1.19061</strain>
    </source>
</reference>
<keyword evidence="2" id="KW-0808">Transferase</keyword>
<protein>
    <submittedName>
        <fullName evidence="2">GNAT family N-acetyltransferase</fullName>
        <ecNumber evidence="2">2.3.-.-</ecNumber>
    </submittedName>
</protein>
<dbReference type="RefSeq" id="WP_379966737.1">
    <property type="nucleotide sequence ID" value="NZ_JBHSGT010000060.1"/>
</dbReference>
<keyword evidence="2" id="KW-0012">Acyltransferase</keyword>
<name>A0ABV9M6C5_9ENTE</name>
<dbReference type="PANTHER" id="PTHR43792:SF1">
    <property type="entry name" value="N-ACETYLTRANSFERASE DOMAIN-CONTAINING PROTEIN"/>
    <property type="match status" value="1"/>
</dbReference>
<organism evidence="2 3">
    <name type="scientific">Enterococcus eurekensis</name>
    <dbReference type="NCBI Taxonomy" id="1159753"/>
    <lineage>
        <taxon>Bacteria</taxon>
        <taxon>Bacillati</taxon>
        <taxon>Bacillota</taxon>
        <taxon>Bacilli</taxon>
        <taxon>Lactobacillales</taxon>
        <taxon>Enterococcaceae</taxon>
        <taxon>Enterococcus</taxon>
    </lineage>
</organism>
<dbReference type="EC" id="2.3.-.-" evidence="2"/>
<dbReference type="Gene3D" id="3.40.630.30">
    <property type="match status" value="1"/>
</dbReference>
<accession>A0ABV9M6C5</accession>
<dbReference type="InterPro" id="IPR016181">
    <property type="entry name" value="Acyl_CoA_acyltransferase"/>
</dbReference>
<evidence type="ECO:0000259" key="1">
    <source>
        <dbReference type="Pfam" id="PF13302"/>
    </source>
</evidence>
<dbReference type="GO" id="GO:0016746">
    <property type="term" value="F:acyltransferase activity"/>
    <property type="evidence" value="ECO:0007669"/>
    <property type="project" value="UniProtKB-KW"/>
</dbReference>
<gene>
    <name evidence="2" type="ORF">ACFO3L_09840</name>
</gene>
<proteinExistence type="predicted"/>
<dbReference type="SUPFAM" id="SSF55729">
    <property type="entry name" value="Acyl-CoA N-acyltransferases (Nat)"/>
    <property type="match status" value="1"/>
</dbReference>
<keyword evidence="3" id="KW-1185">Reference proteome</keyword>
<dbReference type="InterPro" id="IPR051531">
    <property type="entry name" value="N-acetyltransferase"/>
</dbReference>
<comment type="caution">
    <text evidence="2">The sequence shown here is derived from an EMBL/GenBank/DDBJ whole genome shotgun (WGS) entry which is preliminary data.</text>
</comment>